<keyword evidence="3" id="KW-1185">Reference proteome</keyword>
<proteinExistence type="predicted"/>
<evidence type="ECO:0000313" key="3">
    <source>
        <dbReference type="Proteomes" id="UP001066276"/>
    </source>
</evidence>
<name>A0AAV7PD10_PLEWA</name>
<protein>
    <submittedName>
        <fullName evidence="2">Uncharacterized protein</fullName>
    </submittedName>
</protein>
<dbReference type="AlphaFoldDB" id="A0AAV7PD10"/>
<accession>A0AAV7PD10</accession>
<dbReference type="EMBL" id="JANPWB010000011">
    <property type="protein sequence ID" value="KAJ1123125.1"/>
    <property type="molecule type" value="Genomic_DNA"/>
</dbReference>
<comment type="caution">
    <text evidence="2">The sequence shown here is derived from an EMBL/GenBank/DDBJ whole genome shotgun (WGS) entry which is preliminary data.</text>
</comment>
<feature type="region of interest" description="Disordered" evidence="1">
    <location>
        <begin position="22"/>
        <end position="74"/>
    </location>
</feature>
<feature type="compositionally biased region" description="Polar residues" evidence="1">
    <location>
        <begin position="22"/>
        <end position="51"/>
    </location>
</feature>
<dbReference type="Proteomes" id="UP001066276">
    <property type="component" value="Chromosome 7"/>
</dbReference>
<gene>
    <name evidence="2" type="ORF">NDU88_001598</name>
</gene>
<organism evidence="2 3">
    <name type="scientific">Pleurodeles waltl</name>
    <name type="common">Iberian ribbed newt</name>
    <dbReference type="NCBI Taxonomy" id="8319"/>
    <lineage>
        <taxon>Eukaryota</taxon>
        <taxon>Metazoa</taxon>
        <taxon>Chordata</taxon>
        <taxon>Craniata</taxon>
        <taxon>Vertebrata</taxon>
        <taxon>Euteleostomi</taxon>
        <taxon>Amphibia</taxon>
        <taxon>Batrachia</taxon>
        <taxon>Caudata</taxon>
        <taxon>Salamandroidea</taxon>
        <taxon>Salamandridae</taxon>
        <taxon>Pleurodelinae</taxon>
        <taxon>Pleurodeles</taxon>
    </lineage>
</organism>
<sequence>MRRPSRQQAGGPKYAILTLAGTANTARRINTPTATAGQTNSAAVPANSQAADNVPPTLLRPTNPPPFPGREHRR</sequence>
<evidence type="ECO:0000256" key="1">
    <source>
        <dbReference type="SAM" id="MobiDB-lite"/>
    </source>
</evidence>
<reference evidence="2" key="1">
    <citation type="journal article" date="2022" name="bioRxiv">
        <title>Sequencing and chromosome-scale assembly of the giantPleurodeles waltlgenome.</title>
        <authorList>
            <person name="Brown T."/>
            <person name="Elewa A."/>
            <person name="Iarovenko S."/>
            <person name="Subramanian E."/>
            <person name="Araus A.J."/>
            <person name="Petzold A."/>
            <person name="Susuki M."/>
            <person name="Suzuki K.-i.T."/>
            <person name="Hayashi T."/>
            <person name="Toyoda A."/>
            <person name="Oliveira C."/>
            <person name="Osipova E."/>
            <person name="Leigh N.D."/>
            <person name="Simon A."/>
            <person name="Yun M.H."/>
        </authorList>
    </citation>
    <scope>NUCLEOTIDE SEQUENCE</scope>
    <source>
        <strain evidence="2">20211129_DDA</strain>
        <tissue evidence="2">Liver</tissue>
    </source>
</reference>
<evidence type="ECO:0000313" key="2">
    <source>
        <dbReference type="EMBL" id="KAJ1123125.1"/>
    </source>
</evidence>